<dbReference type="AlphaFoldDB" id="A0A9D0YXB8"/>
<evidence type="ECO:0000313" key="2">
    <source>
        <dbReference type="EMBL" id="HIQ63136.1"/>
    </source>
</evidence>
<name>A0A9D0YXB8_9FIRM</name>
<comment type="caution">
    <text evidence="2">The sequence shown here is derived from an EMBL/GenBank/DDBJ whole genome shotgun (WGS) entry which is preliminary data.</text>
</comment>
<feature type="region of interest" description="Disordered" evidence="1">
    <location>
        <begin position="1"/>
        <end position="28"/>
    </location>
</feature>
<gene>
    <name evidence="2" type="ORF">IAA66_06060</name>
</gene>
<proteinExistence type="predicted"/>
<reference evidence="2" key="2">
    <citation type="journal article" date="2021" name="PeerJ">
        <title>Extensive microbial diversity within the chicken gut microbiome revealed by metagenomics and culture.</title>
        <authorList>
            <person name="Gilroy R."/>
            <person name="Ravi A."/>
            <person name="Getino M."/>
            <person name="Pursley I."/>
            <person name="Horton D.L."/>
            <person name="Alikhan N.F."/>
            <person name="Baker D."/>
            <person name="Gharbi K."/>
            <person name="Hall N."/>
            <person name="Watson M."/>
            <person name="Adriaenssens E.M."/>
            <person name="Foster-Nyarko E."/>
            <person name="Jarju S."/>
            <person name="Secka A."/>
            <person name="Antonio M."/>
            <person name="Oren A."/>
            <person name="Chaudhuri R.R."/>
            <person name="La Ragione R."/>
            <person name="Hildebrand F."/>
            <person name="Pallen M.J."/>
        </authorList>
    </citation>
    <scope>NUCLEOTIDE SEQUENCE</scope>
    <source>
        <strain evidence="2">ChiHile30-977</strain>
    </source>
</reference>
<protein>
    <submittedName>
        <fullName evidence="2">Uncharacterized protein</fullName>
    </submittedName>
</protein>
<dbReference type="EMBL" id="DVFI01000092">
    <property type="protein sequence ID" value="HIQ63136.1"/>
    <property type="molecule type" value="Genomic_DNA"/>
</dbReference>
<sequence>MKDASKRRARRRGPAPEEAPEGMDGLVSATECTGLSPAAVPDADEAQAYAALYGLPPQQPNDAGKARP</sequence>
<evidence type="ECO:0000313" key="3">
    <source>
        <dbReference type="Proteomes" id="UP000886819"/>
    </source>
</evidence>
<organism evidence="2 3">
    <name type="scientific">Candidatus Avichristensenella intestinipullorum</name>
    <dbReference type="NCBI Taxonomy" id="2840693"/>
    <lineage>
        <taxon>Bacteria</taxon>
        <taxon>Bacillati</taxon>
        <taxon>Bacillota</taxon>
        <taxon>Clostridia</taxon>
        <taxon>Candidatus Avichristensenella</taxon>
    </lineage>
</organism>
<evidence type="ECO:0000256" key="1">
    <source>
        <dbReference type="SAM" id="MobiDB-lite"/>
    </source>
</evidence>
<dbReference type="Proteomes" id="UP000886819">
    <property type="component" value="Unassembled WGS sequence"/>
</dbReference>
<accession>A0A9D0YXB8</accession>
<reference evidence="2" key="1">
    <citation type="submission" date="2020-10" db="EMBL/GenBank/DDBJ databases">
        <authorList>
            <person name="Gilroy R."/>
        </authorList>
    </citation>
    <scope>NUCLEOTIDE SEQUENCE</scope>
    <source>
        <strain evidence="2">ChiHile30-977</strain>
    </source>
</reference>